<sequence length="126" mass="13744">MLEVVELIGDEEKAELHEVRRIRARRLKDGQEGWVTVKGNNGTVFLQPGGDRLSVVKETSLTESVSVTGQDALRQLRVGEVLDIMGEESVEEASGLLRARVRAQADGKVGWATKVGSTGTAFLRQL</sequence>
<evidence type="ECO:0000313" key="1">
    <source>
        <dbReference type="EMBL" id="CAJ1389413.1"/>
    </source>
</evidence>
<organism evidence="1 2">
    <name type="scientific">Effrenium voratum</name>
    <dbReference type="NCBI Taxonomy" id="2562239"/>
    <lineage>
        <taxon>Eukaryota</taxon>
        <taxon>Sar</taxon>
        <taxon>Alveolata</taxon>
        <taxon>Dinophyceae</taxon>
        <taxon>Suessiales</taxon>
        <taxon>Symbiodiniaceae</taxon>
        <taxon>Effrenium</taxon>
    </lineage>
</organism>
<protein>
    <submittedName>
        <fullName evidence="1">Uncharacterized protein</fullName>
    </submittedName>
</protein>
<gene>
    <name evidence="1" type="ORF">EVOR1521_LOCUS15036</name>
</gene>
<dbReference type="EMBL" id="CAUJNA010001868">
    <property type="protein sequence ID" value="CAJ1389413.1"/>
    <property type="molecule type" value="Genomic_DNA"/>
</dbReference>
<proteinExistence type="predicted"/>
<dbReference type="Proteomes" id="UP001178507">
    <property type="component" value="Unassembled WGS sequence"/>
</dbReference>
<accession>A0AA36IL26</accession>
<name>A0AA36IL26_9DINO</name>
<evidence type="ECO:0000313" key="2">
    <source>
        <dbReference type="Proteomes" id="UP001178507"/>
    </source>
</evidence>
<keyword evidence="2" id="KW-1185">Reference proteome</keyword>
<reference evidence="1" key="1">
    <citation type="submission" date="2023-08" db="EMBL/GenBank/DDBJ databases">
        <authorList>
            <person name="Chen Y."/>
            <person name="Shah S."/>
            <person name="Dougan E. K."/>
            <person name="Thang M."/>
            <person name="Chan C."/>
        </authorList>
    </citation>
    <scope>NUCLEOTIDE SEQUENCE</scope>
</reference>
<dbReference type="AlphaFoldDB" id="A0AA36IL26"/>
<comment type="caution">
    <text evidence="1">The sequence shown here is derived from an EMBL/GenBank/DDBJ whole genome shotgun (WGS) entry which is preliminary data.</text>
</comment>